<evidence type="ECO:0000313" key="2">
    <source>
        <dbReference type="Proteomes" id="UP001391051"/>
    </source>
</evidence>
<dbReference type="RefSeq" id="XP_066699785.1">
    <property type="nucleotide sequence ID" value="XM_066843673.1"/>
</dbReference>
<reference evidence="1 2" key="1">
    <citation type="submission" date="2023-01" db="EMBL/GenBank/DDBJ databases">
        <title>Analysis of 21 Apiospora genomes using comparative genomics revels a genus with tremendous synthesis potential of carbohydrate active enzymes and secondary metabolites.</title>
        <authorList>
            <person name="Sorensen T."/>
        </authorList>
    </citation>
    <scope>NUCLEOTIDE SEQUENCE [LARGE SCALE GENOMIC DNA]</scope>
    <source>
        <strain evidence="1 2">CBS 24483</strain>
    </source>
</reference>
<name>A0ABR1QCX9_9PEZI</name>
<proteinExistence type="predicted"/>
<sequence length="79" mass="8151">MGGPRVQPSLSLLLYPKSNCRLGSQHGRPHPPLLCSLALTDGCGGDHADAACAACSSKGDNAHTTPDLISELQLLSSKL</sequence>
<evidence type="ECO:0000313" key="1">
    <source>
        <dbReference type="EMBL" id="KAK7951723.1"/>
    </source>
</evidence>
<comment type="caution">
    <text evidence="1">The sequence shown here is derived from an EMBL/GenBank/DDBJ whole genome shotgun (WGS) entry which is preliminary data.</text>
</comment>
<dbReference type="Proteomes" id="UP001391051">
    <property type="component" value="Unassembled WGS sequence"/>
</dbReference>
<protein>
    <submittedName>
        <fullName evidence="1">Uncharacterized protein</fullName>
    </submittedName>
</protein>
<accession>A0ABR1QCX9</accession>
<dbReference type="GeneID" id="92076735"/>
<keyword evidence="2" id="KW-1185">Reference proteome</keyword>
<gene>
    <name evidence="1" type="ORF">PG986_007451</name>
</gene>
<dbReference type="EMBL" id="JAQQWE010000005">
    <property type="protein sequence ID" value="KAK7951723.1"/>
    <property type="molecule type" value="Genomic_DNA"/>
</dbReference>
<organism evidence="1 2">
    <name type="scientific">Apiospora aurea</name>
    <dbReference type="NCBI Taxonomy" id="335848"/>
    <lineage>
        <taxon>Eukaryota</taxon>
        <taxon>Fungi</taxon>
        <taxon>Dikarya</taxon>
        <taxon>Ascomycota</taxon>
        <taxon>Pezizomycotina</taxon>
        <taxon>Sordariomycetes</taxon>
        <taxon>Xylariomycetidae</taxon>
        <taxon>Amphisphaeriales</taxon>
        <taxon>Apiosporaceae</taxon>
        <taxon>Apiospora</taxon>
    </lineage>
</organism>